<organism evidence="1 2">
    <name type="scientific">Stappia phage SI01</name>
    <dbReference type="NCBI Taxonomy" id="2847766"/>
    <lineage>
        <taxon>Viruses</taxon>
        <taxon>Duplodnaviria</taxon>
        <taxon>Heunggongvirae</taxon>
        <taxon>Uroviricota</taxon>
        <taxon>Caudoviricetes</taxon>
        <taxon>Autographivirales</taxon>
        <taxon>Dunnvirinae</taxon>
        <taxon>Songlingvirus</taxon>
        <taxon>Songlingvirus SI01</taxon>
    </lineage>
</organism>
<dbReference type="Proteomes" id="UP000827160">
    <property type="component" value="Segment"/>
</dbReference>
<evidence type="ECO:0000313" key="1">
    <source>
        <dbReference type="EMBL" id="QXP44068.1"/>
    </source>
</evidence>
<proteinExistence type="predicted"/>
<dbReference type="EMBL" id="MZ462995">
    <property type="protein sequence ID" value="QXP44068.1"/>
    <property type="molecule type" value="Genomic_DNA"/>
</dbReference>
<protein>
    <submittedName>
        <fullName evidence="1">Uncharacterized protein</fullName>
    </submittedName>
</protein>
<accession>A0AAE7SUR4</accession>
<reference evidence="1" key="1">
    <citation type="submission" date="2021-06" db="EMBL/GenBank/DDBJ databases">
        <authorList>
            <person name="Nair S."/>
        </authorList>
    </citation>
    <scope>NUCLEOTIDE SEQUENCE</scope>
</reference>
<keyword evidence="2" id="KW-1185">Reference proteome</keyword>
<sequence>MCTGAEIFFGLSALGGAASQLFGGAPEPPAIEQPAIAADAARDSGATVRVGVTDEVGEEDEREGGITFAPQRTQAQTITGLGRGGLAL</sequence>
<evidence type="ECO:0000313" key="2">
    <source>
        <dbReference type="Proteomes" id="UP000827160"/>
    </source>
</evidence>
<name>A0AAE7SUR4_9CAUD</name>